<sequence>MKTIILTVFFLTVLLRLISSVISGINERKLKKMGAVEYGKRNSLLLIVAHVLFYLACITEGTMKGAFFYDGISYLGLAVFAAAVVVLYYVIYSLRHIWTLKLIIAPADYHTINKSALFRLVRHPNYYLSVLPELVGFALLFHAWITLVIGMAIYLVPLLTRIREEEKVMKLQFNDY</sequence>
<dbReference type="Gene3D" id="1.20.120.1630">
    <property type="match status" value="1"/>
</dbReference>
<evidence type="ECO:0008006" key="8">
    <source>
        <dbReference type="Google" id="ProtNLM"/>
    </source>
</evidence>
<evidence type="ECO:0000313" key="7">
    <source>
        <dbReference type="Proteomes" id="UP000830198"/>
    </source>
</evidence>
<dbReference type="Proteomes" id="UP000830198">
    <property type="component" value="Chromosome"/>
</dbReference>
<dbReference type="PANTHER" id="PTHR43847">
    <property type="entry name" value="BLL3993 PROTEIN"/>
    <property type="match status" value="1"/>
</dbReference>
<keyword evidence="2 5" id="KW-0812">Transmembrane</keyword>
<proteinExistence type="predicted"/>
<feature type="transmembrane region" description="Helical" evidence="5">
    <location>
        <begin position="44"/>
        <end position="62"/>
    </location>
</feature>
<evidence type="ECO:0000256" key="1">
    <source>
        <dbReference type="ARBA" id="ARBA00004141"/>
    </source>
</evidence>
<dbReference type="EMBL" id="CP095855">
    <property type="protein sequence ID" value="UPK72170.1"/>
    <property type="molecule type" value="Genomic_DNA"/>
</dbReference>
<gene>
    <name evidence="6" type="ORF">MYF79_12830</name>
</gene>
<feature type="transmembrane region" description="Helical" evidence="5">
    <location>
        <begin position="74"/>
        <end position="92"/>
    </location>
</feature>
<dbReference type="InterPro" id="IPR052527">
    <property type="entry name" value="Metal_cation-efflux_comp"/>
</dbReference>
<dbReference type="RefSeq" id="WP_247814252.1">
    <property type="nucleotide sequence ID" value="NZ_CP095855.1"/>
</dbReference>
<reference evidence="6 7" key="1">
    <citation type="submission" date="2022-04" db="EMBL/GenBank/DDBJ databases">
        <title>The arsenic-methylating capacity of Chitinophaga filiformis YT5 during chitin decomposition.</title>
        <authorList>
            <person name="Chen G."/>
            <person name="Liang Y."/>
        </authorList>
    </citation>
    <scope>NUCLEOTIDE SEQUENCE [LARGE SCALE GENOMIC DNA]</scope>
    <source>
        <strain evidence="6 7">YT5</strain>
    </source>
</reference>
<feature type="transmembrane region" description="Helical" evidence="5">
    <location>
        <begin position="134"/>
        <end position="160"/>
    </location>
</feature>
<evidence type="ECO:0000313" key="6">
    <source>
        <dbReference type="EMBL" id="UPK72170.1"/>
    </source>
</evidence>
<dbReference type="PANTHER" id="PTHR43847:SF1">
    <property type="entry name" value="BLL3993 PROTEIN"/>
    <property type="match status" value="1"/>
</dbReference>
<dbReference type="InterPro" id="IPR007269">
    <property type="entry name" value="ICMT_MeTrfase"/>
</dbReference>
<name>A0ABY4I7V6_CHIFI</name>
<evidence type="ECO:0000256" key="3">
    <source>
        <dbReference type="ARBA" id="ARBA00022989"/>
    </source>
</evidence>
<evidence type="ECO:0000256" key="5">
    <source>
        <dbReference type="SAM" id="Phobius"/>
    </source>
</evidence>
<accession>A0ABY4I7V6</accession>
<keyword evidence="3 5" id="KW-1133">Transmembrane helix</keyword>
<keyword evidence="7" id="KW-1185">Reference proteome</keyword>
<evidence type="ECO:0000256" key="4">
    <source>
        <dbReference type="ARBA" id="ARBA00023136"/>
    </source>
</evidence>
<evidence type="ECO:0000256" key="2">
    <source>
        <dbReference type="ARBA" id="ARBA00022692"/>
    </source>
</evidence>
<dbReference type="Pfam" id="PF04140">
    <property type="entry name" value="ICMT"/>
    <property type="match status" value="1"/>
</dbReference>
<keyword evidence="4 5" id="KW-0472">Membrane</keyword>
<protein>
    <recommendedName>
        <fullName evidence="8">Isoprenylcysteine carboxyl methyltransferase (ICMT) family protein</fullName>
    </recommendedName>
</protein>
<comment type="subcellular location">
    <subcellularLocation>
        <location evidence="1">Membrane</location>
        <topology evidence="1">Multi-pass membrane protein</topology>
    </subcellularLocation>
</comment>
<organism evidence="6 7">
    <name type="scientific">Chitinophaga filiformis</name>
    <name type="common">Myxococcus filiformis</name>
    <name type="synonym">Flexibacter filiformis</name>
    <dbReference type="NCBI Taxonomy" id="104663"/>
    <lineage>
        <taxon>Bacteria</taxon>
        <taxon>Pseudomonadati</taxon>
        <taxon>Bacteroidota</taxon>
        <taxon>Chitinophagia</taxon>
        <taxon>Chitinophagales</taxon>
        <taxon>Chitinophagaceae</taxon>
        <taxon>Chitinophaga</taxon>
    </lineage>
</organism>